<dbReference type="AlphaFoldDB" id="A0A8H7RNP5"/>
<dbReference type="Pfam" id="PF00149">
    <property type="entry name" value="Metallophos"/>
    <property type="match status" value="1"/>
</dbReference>
<evidence type="ECO:0000256" key="4">
    <source>
        <dbReference type="ARBA" id="ARBA00022912"/>
    </source>
</evidence>
<comment type="caution">
    <text evidence="10">The sequence shown here is derived from an EMBL/GenBank/DDBJ whole genome shotgun (WGS) entry which is preliminary data.</text>
</comment>
<sequence>MGNNVSTKKGLKKDKRAKKSKSMPLPARIDIENEHSTNTAHSVNSILLTSKNNNNNNNNNTIGSLNNYNTNNNNNTNNTLAQLNPDYPLPNNNNNNNNEDTLPRGTDPFQGKVENPQQHKLLATSDYWPPQQSDTVAQPFQGQIDDVNQLTVGSINQLTVNSMSSEYSSTTNIDEYIHRLLEAGYASKVSKQLCLKSSEVTAICRAAMDIFLSQPSLLELSPPVKVVGDTHGQFTDLIRLFEMGGFPPSSNYLFLGDYVDRGKQSLENMLLLFCYKIKYPENFFLLRGNHECANVTKVYGFYDECKRRLSPKMWRTFVDVFNTLPIAGLVAGKIFCVHGGLSPSLNSMDDIRNIQRPTDVPDYGLLNDLLWSDPADIETDWEDNERGVSYVFGKKVINEFLSKFDLDLVCRAHMVVEDGYEFFSNRSLVTVFSAPNYCGEFDNFGAIMSVSEELLCSFELLTPADHPLAKERLKQSKNSKR</sequence>
<feature type="region of interest" description="Disordered" evidence="8">
    <location>
        <begin position="49"/>
        <end position="108"/>
    </location>
</feature>
<reference evidence="10" key="1">
    <citation type="submission" date="2020-12" db="EMBL/GenBank/DDBJ databases">
        <title>Metabolic potential, ecology and presence of endohyphal bacteria is reflected in genomic diversity of Mucoromycotina.</title>
        <authorList>
            <person name="Muszewska A."/>
            <person name="Okrasinska A."/>
            <person name="Steczkiewicz K."/>
            <person name="Drgas O."/>
            <person name="Orlowska M."/>
            <person name="Perlinska-Lenart U."/>
            <person name="Aleksandrzak-Piekarczyk T."/>
            <person name="Szatraj K."/>
            <person name="Zielenkiewicz U."/>
            <person name="Pilsyk S."/>
            <person name="Malc E."/>
            <person name="Mieczkowski P."/>
            <person name="Kruszewska J.S."/>
            <person name="Biernat P."/>
            <person name="Pawlowska J."/>
        </authorList>
    </citation>
    <scope>NUCLEOTIDE SEQUENCE</scope>
    <source>
        <strain evidence="10">CBS 226.32</strain>
    </source>
</reference>
<feature type="compositionally biased region" description="Low complexity" evidence="8">
    <location>
        <begin position="49"/>
        <end position="84"/>
    </location>
</feature>
<dbReference type="Gene3D" id="3.60.21.10">
    <property type="match status" value="1"/>
</dbReference>
<dbReference type="GO" id="GO:0046872">
    <property type="term" value="F:metal ion binding"/>
    <property type="evidence" value="ECO:0007669"/>
    <property type="project" value="UniProtKB-KW"/>
</dbReference>
<dbReference type="InterPro" id="IPR029052">
    <property type="entry name" value="Metallo-depent_PP-like"/>
</dbReference>
<accession>A0A8H7RNP5</accession>
<dbReference type="Pfam" id="PF16891">
    <property type="entry name" value="STPPase_N"/>
    <property type="match status" value="1"/>
</dbReference>
<name>A0A8H7RNP5_9FUNG</name>
<evidence type="ECO:0000256" key="8">
    <source>
        <dbReference type="SAM" id="MobiDB-lite"/>
    </source>
</evidence>
<dbReference type="GO" id="GO:0005634">
    <property type="term" value="C:nucleus"/>
    <property type="evidence" value="ECO:0007669"/>
    <property type="project" value="TreeGrafter"/>
</dbReference>
<evidence type="ECO:0000259" key="9">
    <source>
        <dbReference type="PROSITE" id="PS00125"/>
    </source>
</evidence>
<dbReference type="FunFam" id="3.60.21.10:FF:000006">
    <property type="entry name" value="Serine/threonine-protein phosphatase"/>
    <property type="match status" value="1"/>
</dbReference>
<comment type="catalytic activity">
    <reaction evidence="7">
        <text>O-phospho-L-threonyl-[protein] + H2O = L-threonyl-[protein] + phosphate</text>
        <dbReference type="Rhea" id="RHEA:47004"/>
        <dbReference type="Rhea" id="RHEA-COMP:11060"/>
        <dbReference type="Rhea" id="RHEA-COMP:11605"/>
        <dbReference type="ChEBI" id="CHEBI:15377"/>
        <dbReference type="ChEBI" id="CHEBI:30013"/>
        <dbReference type="ChEBI" id="CHEBI:43474"/>
        <dbReference type="ChEBI" id="CHEBI:61977"/>
        <dbReference type="EC" id="3.1.3.16"/>
    </reaction>
</comment>
<keyword evidence="4" id="KW-0904">Protein phosphatase</keyword>
<dbReference type="InterPro" id="IPR006186">
    <property type="entry name" value="Ser/Thr-sp_prot-phosphatase"/>
</dbReference>
<dbReference type="InterPro" id="IPR050341">
    <property type="entry name" value="PP1_catalytic_subunit"/>
</dbReference>
<dbReference type="GO" id="GO:0005737">
    <property type="term" value="C:cytoplasm"/>
    <property type="evidence" value="ECO:0007669"/>
    <property type="project" value="TreeGrafter"/>
</dbReference>
<feature type="compositionally biased region" description="Basic residues" evidence="8">
    <location>
        <begin position="9"/>
        <end position="21"/>
    </location>
</feature>
<dbReference type="PANTHER" id="PTHR11668:SF484">
    <property type="entry name" value="SERINE_THREONINE-PROTEIN PHOSPHATASE PP-Z1-RELATED"/>
    <property type="match status" value="1"/>
</dbReference>
<evidence type="ECO:0000313" key="10">
    <source>
        <dbReference type="EMBL" id="KAG2214451.1"/>
    </source>
</evidence>
<evidence type="ECO:0000313" key="11">
    <source>
        <dbReference type="Proteomes" id="UP000650833"/>
    </source>
</evidence>
<keyword evidence="11" id="KW-1185">Reference proteome</keyword>
<keyword evidence="2" id="KW-0479">Metal-binding</keyword>
<dbReference type="PIRSF" id="PIRSF000909">
    <property type="entry name" value="PPPtase_PPZ"/>
    <property type="match status" value="1"/>
</dbReference>
<keyword evidence="5" id="KW-0464">Manganese</keyword>
<feature type="domain" description="Serine/threonine specific protein phosphatases" evidence="9">
    <location>
        <begin position="286"/>
        <end position="291"/>
    </location>
</feature>
<dbReference type="InterPro" id="IPR031675">
    <property type="entry name" value="STPPase_N"/>
</dbReference>
<proteinExistence type="inferred from homology"/>
<comment type="similarity">
    <text evidence="6">Belongs to the PPP phosphatase family. PP-Z subfamily.</text>
</comment>
<evidence type="ECO:0000256" key="2">
    <source>
        <dbReference type="ARBA" id="ARBA00022723"/>
    </source>
</evidence>
<dbReference type="Proteomes" id="UP000650833">
    <property type="component" value="Unassembled WGS sequence"/>
</dbReference>
<dbReference type="GO" id="GO:0004722">
    <property type="term" value="F:protein serine/threonine phosphatase activity"/>
    <property type="evidence" value="ECO:0007669"/>
    <property type="project" value="UniProtKB-EC"/>
</dbReference>
<protein>
    <recommendedName>
        <fullName evidence="7">Serine/threonine-protein phosphatase</fullName>
        <ecNumber evidence="7">3.1.3.16</ecNumber>
    </recommendedName>
</protein>
<evidence type="ECO:0000256" key="6">
    <source>
        <dbReference type="ARBA" id="ARBA00029458"/>
    </source>
</evidence>
<evidence type="ECO:0000256" key="1">
    <source>
        <dbReference type="ARBA" id="ARBA00001936"/>
    </source>
</evidence>
<dbReference type="EC" id="3.1.3.16" evidence="7"/>
<gene>
    <name evidence="10" type="ORF">INT46_007376</name>
</gene>
<dbReference type="EMBL" id="JAEPRC010000026">
    <property type="protein sequence ID" value="KAG2214451.1"/>
    <property type="molecule type" value="Genomic_DNA"/>
</dbReference>
<comment type="cofactor">
    <cofactor evidence="1">
        <name>Mn(2+)</name>
        <dbReference type="ChEBI" id="CHEBI:29035"/>
    </cofactor>
</comment>
<dbReference type="InterPro" id="IPR011159">
    <property type="entry name" value="PPPtase_PPZ/Ppq1"/>
</dbReference>
<dbReference type="OrthoDB" id="1930084at2759"/>
<evidence type="ECO:0000256" key="7">
    <source>
        <dbReference type="RuleBase" id="RU004273"/>
    </source>
</evidence>
<feature type="region of interest" description="Disordered" evidence="8">
    <location>
        <begin position="1"/>
        <end position="36"/>
    </location>
</feature>
<organism evidence="10 11">
    <name type="scientific">Mucor plumbeus</name>
    <dbReference type="NCBI Taxonomy" id="97098"/>
    <lineage>
        <taxon>Eukaryota</taxon>
        <taxon>Fungi</taxon>
        <taxon>Fungi incertae sedis</taxon>
        <taxon>Mucoromycota</taxon>
        <taxon>Mucoromycotina</taxon>
        <taxon>Mucoromycetes</taxon>
        <taxon>Mucorales</taxon>
        <taxon>Mucorineae</taxon>
        <taxon>Mucoraceae</taxon>
        <taxon>Mucor</taxon>
    </lineage>
</organism>
<evidence type="ECO:0000256" key="3">
    <source>
        <dbReference type="ARBA" id="ARBA00022801"/>
    </source>
</evidence>
<dbReference type="PROSITE" id="PS00125">
    <property type="entry name" value="SER_THR_PHOSPHATASE"/>
    <property type="match status" value="1"/>
</dbReference>
<dbReference type="SMART" id="SM00156">
    <property type="entry name" value="PP2Ac"/>
    <property type="match status" value="1"/>
</dbReference>
<dbReference type="PRINTS" id="PR00114">
    <property type="entry name" value="STPHPHTASE"/>
</dbReference>
<dbReference type="SUPFAM" id="SSF56300">
    <property type="entry name" value="Metallo-dependent phosphatases"/>
    <property type="match status" value="1"/>
</dbReference>
<keyword evidence="3 7" id="KW-0378">Hydrolase</keyword>
<dbReference type="InterPro" id="IPR004843">
    <property type="entry name" value="Calcineurin-like_PHP"/>
</dbReference>
<evidence type="ECO:0000256" key="5">
    <source>
        <dbReference type="ARBA" id="ARBA00023211"/>
    </source>
</evidence>
<dbReference type="PANTHER" id="PTHR11668">
    <property type="entry name" value="SERINE/THREONINE PROTEIN PHOSPHATASE"/>
    <property type="match status" value="1"/>
</dbReference>